<dbReference type="EMBL" id="JAUHQC010000006">
    <property type="protein sequence ID" value="MDN4532883.1"/>
    <property type="molecule type" value="Genomic_DNA"/>
</dbReference>
<feature type="signal peptide" evidence="2">
    <location>
        <begin position="1"/>
        <end position="22"/>
    </location>
</feature>
<evidence type="ECO:0000313" key="3">
    <source>
        <dbReference type="EMBL" id="MDN4532883.1"/>
    </source>
</evidence>
<evidence type="ECO:0000256" key="2">
    <source>
        <dbReference type="SAM" id="SignalP"/>
    </source>
</evidence>
<dbReference type="PROSITE" id="PS51257">
    <property type="entry name" value="PROKAR_LIPOPROTEIN"/>
    <property type="match status" value="1"/>
</dbReference>
<evidence type="ECO:0008006" key="6">
    <source>
        <dbReference type="Google" id="ProtNLM"/>
    </source>
</evidence>
<dbReference type="RefSeq" id="WP_059108166.1">
    <property type="nucleotide sequence ID" value="NZ_AP024589.1"/>
</dbReference>
<feature type="chain" id="PRO_5042798955" description="Lipoprotein" evidence="2">
    <location>
        <begin position="23"/>
        <end position="230"/>
    </location>
</feature>
<dbReference type="GeneID" id="64981927"/>
<dbReference type="Proteomes" id="UP001171687">
    <property type="component" value="Unassembled WGS sequence"/>
</dbReference>
<dbReference type="EMBL" id="PPQW01000051">
    <property type="protein sequence ID" value="PNZ66783.1"/>
    <property type="molecule type" value="Genomic_DNA"/>
</dbReference>
<keyword evidence="2" id="KW-0732">Signal</keyword>
<accession>A0AAP8PNJ2</accession>
<evidence type="ECO:0000313" key="5">
    <source>
        <dbReference type="Proteomes" id="UP000242470"/>
    </source>
</evidence>
<comment type="caution">
    <text evidence="4">The sequence shown here is derived from an EMBL/GenBank/DDBJ whole genome shotgun (WGS) entry which is preliminary data.</text>
</comment>
<feature type="region of interest" description="Disordered" evidence="1">
    <location>
        <begin position="19"/>
        <end position="206"/>
    </location>
</feature>
<gene>
    <name evidence="4" type="ORF">CD158_07825</name>
    <name evidence="3" type="ORF">QYH67_04665</name>
</gene>
<protein>
    <recommendedName>
        <fullName evidence="6">Lipoprotein</fullName>
    </recommendedName>
</protein>
<dbReference type="Proteomes" id="UP000242470">
    <property type="component" value="Unassembled WGS sequence"/>
</dbReference>
<sequence>MKKVLWLILTSTLVLSACSQYGKVSETKNEKQTSSKESKKEHTKNKDDKDNSKNASTKNKQTESNETQPSQVENNNTQYSELAETQSQMDQSQPTQNNGSQQNTENQANAQPVQENENIPQIENASEQPNHMQAPAQNPNTVTDDTQTQQGYMTQAQIDEWNRTKPTTHDESQLGYGTGDYEGALKESKPYWNDPNGFPEGNHWVKEGEDYDSWATRQAARYGLTHKPRQ</sequence>
<feature type="compositionally biased region" description="Basic and acidic residues" evidence="1">
    <location>
        <begin position="160"/>
        <end position="172"/>
    </location>
</feature>
<dbReference type="AlphaFoldDB" id="A0AAP8PNJ2"/>
<organism evidence="4 5">
    <name type="scientific">Staphylococcus auricularis</name>
    <dbReference type="NCBI Taxonomy" id="29379"/>
    <lineage>
        <taxon>Bacteria</taxon>
        <taxon>Bacillati</taxon>
        <taxon>Bacillota</taxon>
        <taxon>Bacilli</taxon>
        <taxon>Bacillales</taxon>
        <taxon>Staphylococcaceae</taxon>
        <taxon>Staphylococcus</taxon>
    </lineage>
</organism>
<feature type="compositionally biased region" description="Basic and acidic residues" evidence="1">
    <location>
        <begin position="25"/>
        <end position="52"/>
    </location>
</feature>
<name>A0AAP8PNJ2_9STAP</name>
<evidence type="ECO:0000256" key="1">
    <source>
        <dbReference type="SAM" id="MobiDB-lite"/>
    </source>
</evidence>
<reference evidence="3" key="2">
    <citation type="submission" date="2023-07" db="EMBL/GenBank/DDBJ databases">
        <title>Evaluation of the beneficial properties of pineapple isolates.</title>
        <authorList>
            <person name="Adefiranye O."/>
        </authorList>
    </citation>
    <scope>NUCLEOTIDE SEQUENCE</scope>
    <source>
        <strain evidence="3">PAPLE_T1</strain>
    </source>
</reference>
<reference evidence="4 5" key="1">
    <citation type="submission" date="2017-08" db="EMBL/GenBank/DDBJ databases">
        <title>Draft genome sequences of 64 type strains of genus Staph aureus.</title>
        <authorList>
            <person name="Cole K."/>
            <person name="Golubchik T."/>
            <person name="Russell J."/>
            <person name="Foster D."/>
            <person name="Llewelyn M."/>
            <person name="Wilson D."/>
            <person name="Crook D."/>
            <person name="Paul J."/>
        </authorList>
    </citation>
    <scope>NUCLEOTIDE SEQUENCE [LARGE SCALE GENOMIC DNA]</scope>
    <source>
        <strain evidence="4 5">NCTC 12101</strain>
    </source>
</reference>
<proteinExistence type="predicted"/>
<feature type="compositionally biased region" description="Polar residues" evidence="1">
    <location>
        <begin position="62"/>
        <end position="157"/>
    </location>
</feature>
<evidence type="ECO:0000313" key="4">
    <source>
        <dbReference type="EMBL" id="PNZ66783.1"/>
    </source>
</evidence>